<evidence type="ECO:0000256" key="4">
    <source>
        <dbReference type="PROSITE-ProRule" id="PRU00335"/>
    </source>
</evidence>
<evidence type="ECO:0000256" key="2">
    <source>
        <dbReference type="ARBA" id="ARBA00023125"/>
    </source>
</evidence>
<evidence type="ECO:0000256" key="3">
    <source>
        <dbReference type="ARBA" id="ARBA00023163"/>
    </source>
</evidence>
<reference evidence="6" key="1">
    <citation type="submission" date="2022-11" db="EMBL/GenBank/DDBJ databases">
        <authorList>
            <person name="Mo P."/>
        </authorList>
    </citation>
    <scope>NUCLEOTIDE SEQUENCE</scope>
    <source>
        <strain evidence="6">HUAS 11-8</strain>
    </source>
</reference>
<keyword evidence="3" id="KW-0804">Transcription</keyword>
<dbReference type="PANTHER" id="PTHR47506">
    <property type="entry name" value="TRANSCRIPTIONAL REGULATORY PROTEIN"/>
    <property type="match status" value="1"/>
</dbReference>
<dbReference type="Pfam" id="PF00440">
    <property type="entry name" value="TetR_N"/>
    <property type="match status" value="1"/>
</dbReference>
<dbReference type="EMBL" id="CP113836">
    <property type="protein sequence ID" value="WAL68457.1"/>
    <property type="molecule type" value="Genomic_DNA"/>
</dbReference>
<evidence type="ECO:0000313" key="6">
    <source>
        <dbReference type="EMBL" id="WAL68457.1"/>
    </source>
</evidence>
<feature type="DNA-binding region" description="H-T-H motif" evidence="4">
    <location>
        <begin position="29"/>
        <end position="48"/>
    </location>
</feature>
<evidence type="ECO:0000313" key="7">
    <source>
        <dbReference type="Proteomes" id="UP001163203"/>
    </source>
</evidence>
<dbReference type="InterPro" id="IPR009057">
    <property type="entry name" value="Homeodomain-like_sf"/>
</dbReference>
<dbReference type="Pfam" id="PF16925">
    <property type="entry name" value="TetR_C_13"/>
    <property type="match status" value="1"/>
</dbReference>
<dbReference type="Gene3D" id="1.10.357.10">
    <property type="entry name" value="Tetracycline Repressor, domain 2"/>
    <property type="match status" value="1"/>
</dbReference>
<gene>
    <name evidence="6" type="ORF">ORV05_12015</name>
</gene>
<dbReference type="SUPFAM" id="SSF48498">
    <property type="entry name" value="Tetracyclin repressor-like, C-terminal domain"/>
    <property type="match status" value="1"/>
</dbReference>
<feature type="domain" description="HTH tetR-type" evidence="5">
    <location>
        <begin position="6"/>
        <end position="66"/>
    </location>
</feature>
<dbReference type="Proteomes" id="UP001163203">
    <property type="component" value="Chromosome"/>
</dbReference>
<organism evidence="6 7">
    <name type="scientific">Amycolatopsis cynarae</name>
    <dbReference type="NCBI Taxonomy" id="2995223"/>
    <lineage>
        <taxon>Bacteria</taxon>
        <taxon>Bacillati</taxon>
        <taxon>Actinomycetota</taxon>
        <taxon>Actinomycetes</taxon>
        <taxon>Pseudonocardiales</taxon>
        <taxon>Pseudonocardiaceae</taxon>
        <taxon>Amycolatopsis</taxon>
    </lineage>
</organism>
<name>A0ABY7B920_9PSEU</name>
<proteinExistence type="predicted"/>
<dbReference type="InterPro" id="IPR001647">
    <property type="entry name" value="HTH_TetR"/>
</dbReference>
<dbReference type="InterPro" id="IPR036271">
    <property type="entry name" value="Tet_transcr_reg_TetR-rel_C_sf"/>
</dbReference>
<evidence type="ECO:0000256" key="1">
    <source>
        <dbReference type="ARBA" id="ARBA00023015"/>
    </source>
</evidence>
<dbReference type="PANTHER" id="PTHR47506:SF1">
    <property type="entry name" value="HTH-TYPE TRANSCRIPTIONAL REGULATOR YJDC"/>
    <property type="match status" value="1"/>
</dbReference>
<dbReference type="RefSeq" id="WP_268758550.1">
    <property type="nucleotide sequence ID" value="NZ_CP113836.1"/>
</dbReference>
<protein>
    <submittedName>
        <fullName evidence="6">TetR/AcrR family transcriptional regulator</fullName>
    </submittedName>
</protein>
<sequence length="211" mass="22673">MPRPREFDEQEVVARATDLFRHFGYHATSVRDLGSALALTPSSLYRTFGDKHTLFLRALDHYRATDSAEAEARLSGTGPCRDILRAWLLWLVSGDNGGDGGEHTSLGCFVVNTTTELGAADPEVRRRTEAAFEVTRQAIAAVLHRGCRNGELSADLDVGAAVELLFTTVLGLRVRERACHDPAGLVSTIDFAIRALGPAPGQDGSADRAGG</sequence>
<dbReference type="Gene3D" id="1.10.10.60">
    <property type="entry name" value="Homeodomain-like"/>
    <property type="match status" value="1"/>
</dbReference>
<evidence type="ECO:0000259" key="5">
    <source>
        <dbReference type="PROSITE" id="PS50977"/>
    </source>
</evidence>
<dbReference type="SUPFAM" id="SSF46689">
    <property type="entry name" value="Homeodomain-like"/>
    <property type="match status" value="1"/>
</dbReference>
<dbReference type="InterPro" id="IPR011075">
    <property type="entry name" value="TetR_C"/>
</dbReference>
<keyword evidence="7" id="KW-1185">Reference proteome</keyword>
<dbReference type="PROSITE" id="PS50977">
    <property type="entry name" value="HTH_TETR_2"/>
    <property type="match status" value="1"/>
</dbReference>
<accession>A0ABY7B920</accession>
<keyword evidence="1" id="KW-0805">Transcription regulation</keyword>
<keyword evidence="2 4" id="KW-0238">DNA-binding</keyword>